<proteinExistence type="predicted"/>
<sequence>MNGRMIATRWRGGSRAIASEVQSRSWKTSPGNDAASLLKIPDRSTFTFWFLLASSSAAFVFWIVAATSLSKIPLPFLSKPPIIVPASHHLRSTNSSTSLLRQTSPARNVVTGIERPLLMDVWFALSLTVAADAFAVVLTFNGALIRRFHYAVSQRMMFLASIFSFFVSRWNSLEPNFIVRYPLISASMGLVCYALFSLALDRFEKTSPPASQMSYWGTVHSRGCDGRWVVLDNDRGSSMVGFGPNIAYLLRVYVSLGHESKEDGTLSRTLLSSFLCNHLCTLGSSTSSRGSETDYCSFVILNPLSTWSFIV</sequence>
<feature type="transmembrane region" description="Helical" evidence="1">
    <location>
        <begin position="178"/>
        <end position="200"/>
    </location>
</feature>
<organism evidence="2 3">
    <name type="scientific">Hirsutella minnesotensis 3608</name>
    <dbReference type="NCBI Taxonomy" id="1043627"/>
    <lineage>
        <taxon>Eukaryota</taxon>
        <taxon>Fungi</taxon>
        <taxon>Dikarya</taxon>
        <taxon>Ascomycota</taxon>
        <taxon>Pezizomycotina</taxon>
        <taxon>Sordariomycetes</taxon>
        <taxon>Hypocreomycetidae</taxon>
        <taxon>Hypocreales</taxon>
        <taxon>Ophiocordycipitaceae</taxon>
        <taxon>Hirsutella</taxon>
    </lineage>
</organism>
<evidence type="ECO:0000313" key="3">
    <source>
        <dbReference type="Proteomes" id="UP000054481"/>
    </source>
</evidence>
<keyword evidence="1" id="KW-0472">Membrane</keyword>
<evidence type="ECO:0000313" key="2">
    <source>
        <dbReference type="EMBL" id="KJZ74369.1"/>
    </source>
</evidence>
<feature type="transmembrane region" description="Helical" evidence="1">
    <location>
        <begin position="46"/>
        <end position="69"/>
    </location>
</feature>
<gene>
    <name evidence="2" type="ORF">HIM_06179</name>
</gene>
<accession>A0A0F8A4Y1</accession>
<keyword evidence="1" id="KW-1133">Transmembrane helix</keyword>
<protein>
    <submittedName>
        <fullName evidence="2">Uncharacterized protein</fullName>
    </submittedName>
</protein>
<keyword evidence="1" id="KW-0812">Transmembrane</keyword>
<dbReference type="EMBL" id="KQ030526">
    <property type="protein sequence ID" value="KJZ74369.1"/>
    <property type="molecule type" value="Genomic_DNA"/>
</dbReference>
<reference evidence="2 3" key="1">
    <citation type="journal article" date="2014" name="Genome Biol. Evol.">
        <title>Comparative genomics and transcriptomics analyses reveal divergent lifestyle features of nematode endoparasitic fungus Hirsutella minnesotensis.</title>
        <authorList>
            <person name="Lai Y."/>
            <person name="Liu K."/>
            <person name="Zhang X."/>
            <person name="Zhang X."/>
            <person name="Li K."/>
            <person name="Wang N."/>
            <person name="Shu C."/>
            <person name="Wu Y."/>
            <person name="Wang C."/>
            <person name="Bushley K.E."/>
            <person name="Xiang M."/>
            <person name="Liu X."/>
        </authorList>
    </citation>
    <scope>NUCLEOTIDE SEQUENCE [LARGE SCALE GENOMIC DNA]</scope>
    <source>
        <strain evidence="2 3">3608</strain>
    </source>
</reference>
<dbReference type="OrthoDB" id="4923343at2759"/>
<dbReference type="Proteomes" id="UP000054481">
    <property type="component" value="Unassembled WGS sequence"/>
</dbReference>
<dbReference type="AlphaFoldDB" id="A0A0F8A4Y1"/>
<feature type="transmembrane region" description="Helical" evidence="1">
    <location>
        <begin position="156"/>
        <end position="172"/>
    </location>
</feature>
<feature type="transmembrane region" description="Helical" evidence="1">
    <location>
        <begin position="121"/>
        <end position="144"/>
    </location>
</feature>
<evidence type="ECO:0000256" key="1">
    <source>
        <dbReference type="SAM" id="Phobius"/>
    </source>
</evidence>
<name>A0A0F8A4Y1_9HYPO</name>
<keyword evidence="3" id="KW-1185">Reference proteome</keyword>